<dbReference type="SUPFAM" id="SSF48150">
    <property type="entry name" value="DNA-glycosylase"/>
    <property type="match status" value="1"/>
</dbReference>
<gene>
    <name evidence="1" type="ORF">BJ970_001702</name>
</gene>
<sequence>MSSPRREHRCARRIRRVGPLQEVVTMSAKNIVQYLLDEAGTTHAEQAGISLTNKPAPLYRLLVLAVLMSTRIKAELAVSAARELAEFGTPQKMCDATWQQRVEALDRGHYVRYDESTSTALGKGARALLDEYHGDLRRLRAKADGDIDVLRDKLTALPRLGPAGADIFCREVQLVWPELRPFFDKKALAGAEKLGLPTAPHRLADLVEGPDLARLAAALVRATLDRGLAAEITKAA</sequence>
<keyword evidence="1" id="KW-0378">Hydrolase</keyword>
<dbReference type="GO" id="GO:0004519">
    <property type="term" value="F:endonuclease activity"/>
    <property type="evidence" value="ECO:0007669"/>
    <property type="project" value="UniProtKB-KW"/>
</dbReference>
<reference evidence="1 2" key="1">
    <citation type="submission" date="2020-08" db="EMBL/GenBank/DDBJ databases">
        <title>Sequencing the genomes of 1000 actinobacteria strains.</title>
        <authorList>
            <person name="Klenk H.-P."/>
        </authorList>
    </citation>
    <scope>NUCLEOTIDE SEQUENCE [LARGE SCALE GENOMIC DNA]</scope>
    <source>
        <strain evidence="1 2">DSM 45584</strain>
    </source>
</reference>
<keyword evidence="2" id="KW-1185">Reference proteome</keyword>
<evidence type="ECO:0000313" key="2">
    <source>
        <dbReference type="Proteomes" id="UP000584374"/>
    </source>
</evidence>
<organism evidence="1 2">
    <name type="scientific">Saccharopolyspora phatthalungensis</name>
    <dbReference type="NCBI Taxonomy" id="664693"/>
    <lineage>
        <taxon>Bacteria</taxon>
        <taxon>Bacillati</taxon>
        <taxon>Actinomycetota</taxon>
        <taxon>Actinomycetes</taxon>
        <taxon>Pseudonocardiales</taxon>
        <taxon>Pseudonocardiaceae</taxon>
        <taxon>Saccharopolyspora</taxon>
    </lineage>
</organism>
<dbReference type="EMBL" id="JACHIW010000001">
    <property type="protein sequence ID" value="MBB5154168.1"/>
    <property type="molecule type" value="Genomic_DNA"/>
</dbReference>
<evidence type="ECO:0000313" key="1">
    <source>
        <dbReference type="EMBL" id="MBB5154168.1"/>
    </source>
</evidence>
<dbReference type="InterPro" id="IPR011257">
    <property type="entry name" value="DNA_glycosylase"/>
</dbReference>
<proteinExistence type="predicted"/>
<comment type="caution">
    <text evidence="1">The sequence shown here is derived from an EMBL/GenBank/DDBJ whole genome shotgun (WGS) entry which is preliminary data.</text>
</comment>
<keyword evidence="1" id="KW-0540">Nuclease</keyword>
<accession>A0A840Q618</accession>
<dbReference type="AlphaFoldDB" id="A0A840Q618"/>
<keyword evidence="1" id="KW-0255">Endonuclease</keyword>
<dbReference type="GO" id="GO:0006281">
    <property type="term" value="P:DNA repair"/>
    <property type="evidence" value="ECO:0007669"/>
    <property type="project" value="InterPro"/>
</dbReference>
<name>A0A840Q618_9PSEU</name>
<protein>
    <submittedName>
        <fullName evidence="1">Endonuclease III</fullName>
    </submittedName>
</protein>
<dbReference type="Proteomes" id="UP000584374">
    <property type="component" value="Unassembled WGS sequence"/>
</dbReference>